<sequence>MSEQVIVMGNPGKRSVEEASSMIKRLYFIERELMRTLGGYVVNVSDWELKKTLPRHIWEDSLRADALRTRVLEMRYPRRDVDKDHDPKLELFLSSLIRCSNDSELLAGVYLVTKEALLALYESYLQDADPLDDAPTIAFMKGFIPQIQHQLAEARTIYSQLAEDKSEAGQWQRLLEQFLINSGGLSGKDHGSGEIPASIAGRSDYVPPLAPKRDPRFTSALYHMPPRLPEKFIERQVWQGINHVNEIWAAEIPDLVLWKWNDMPWEFYLECARWAYDESRHCMMGEQRLKAWGFEAGVDYPVIADHYRSVSDQGELAVLALLHALETNGPSWKSGLKADFEAAGDTASSQDFDYDWADESIHLLYGYKWVLHRLDNDLDALEDYKIEVKETWQSWIKQRHQEWNYEPFNSRLQQKIAEIEARLHG</sequence>
<comment type="caution">
    <text evidence="1">The sequence shown here is derived from an EMBL/GenBank/DDBJ whole genome shotgun (WGS) entry which is preliminary data.</text>
</comment>
<dbReference type="OrthoDB" id="1392385at2"/>
<name>A0A4R5KKL3_9BACL</name>
<gene>
    <name evidence="1" type="ORF">E1757_19970</name>
</gene>
<dbReference type="RefSeq" id="WP_133231368.1">
    <property type="nucleotide sequence ID" value="NZ_SMRT01000010.1"/>
</dbReference>
<reference evidence="1 2" key="1">
    <citation type="submission" date="2019-03" db="EMBL/GenBank/DDBJ databases">
        <title>This is whole genome sequence of Paenibacillus sp MS74 strain.</title>
        <authorList>
            <person name="Trinh H.N."/>
        </authorList>
    </citation>
    <scope>NUCLEOTIDE SEQUENCE [LARGE SCALE GENOMIC DNA]</scope>
    <source>
        <strain evidence="1 2">MS74</strain>
    </source>
</reference>
<dbReference type="InterPro" id="IPR007402">
    <property type="entry name" value="DUF455"/>
</dbReference>
<dbReference type="AlphaFoldDB" id="A0A4R5KKL3"/>
<organism evidence="1 2">
    <name type="scientific">Paenibacillus piri</name>
    <dbReference type="NCBI Taxonomy" id="2547395"/>
    <lineage>
        <taxon>Bacteria</taxon>
        <taxon>Bacillati</taxon>
        <taxon>Bacillota</taxon>
        <taxon>Bacilli</taxon>
        <taxon>Bacillales</taxon>
        <taxon>Paenibacillaceae</taxon>
        <taxon>Paenibacillus</taxon>
    </lineage>
</organism>
<dbReference type="Proteomes" id="UP000295636">
    <property type="component" value="Unassembled WGS sequence"/>
</dbReference>
<protein>
    <submittedName>
        <fullName evidence="1">DUF455 family protein</fullName>
    </submittedName>
</protein>
<dbReference type="EMBL" id="SMRT01000010">
    <property type="protein sequence ID" value="TDF95395.1"/>
    <property type="molecule type" value="Genomic_DNA"/>
</dbReference>
<proteinExistence type="predicted"/>
<accession>A0A4R5KKL3</accession>
<dbReference type="Pfam" id="PF04305">
    <property type="entry name" value="DUF455"/>
    <property type="match status" value="1"/>
</dbReference>
<evidence type="ECO:0000313" key="1">
    <source>
        <dbReference type="EMBL" id="TDF95395.1"/>
    </source>
</evidence>
<evidence type="ECO:0000313" key="2">
    <source>
        <dbReference type="Proteomes" id="UP000295636"/>
    </source>
</evidence>
<keyword evidence="2" id="KW-1185">Reference proteome</keyword>